<name>A0A1N6DU08_9BACT</name>
<evidence type="ECO:0000256" key="1">
    <source>
        <dbReference type="SAM" id="Phobius"/>
    </source>
</evidence>
<dbReference type="Proteomes" id="UP000185221">
    <property type="component" value="Unassembled WGS sequence"/>
</dbReference>
<evidence type="ECO:0000313" key="3">
    <source>
        <dbReference type="Proteomes" id="UP000185221"/>
    </source>
</evidence>
<keyword evidence="1" id="KW-0812">Transmembrane</keyword>
<reference evidence="3" key="1">
    <citation type="submission" date="2016-11" db="EMBL/GenBank/DDBJ databases">
        <authorList>
            <person name="Varghese N."/>
            <person name="Submissions S."/>
        </authorList>
    </citation>
    <scope>NUCLEOTIDE SEQUENCE [LARGE SCALE GENOMIC DNA]</scope>
    <source>
        <strain evidence="3">DSM 15292</strain>
    </source>
</reference>
<accession>A0A1N6DU08</accession>
<gene>
    <name evidence="2" type="ORF">SAMN05444394_1393</name>
</gene>
<feature type="transmembrane region" description="Helical" evidence="1">
    <location>
        <begin position="28"/>
        <end position="47"/>
    </location>
</feature>
<dbReference type="AlphaFoldDB" id="A0A1N6DU08"/>
<dbReference type="STRING" id="226505.SAMN05444394_1393"/>
<evidence type="ECO:0000313" key="2">
    <source>
        <dbReference type="EMBL" id="SIN74286.1"/>
    </source>
</evidence>
<keyword evidence="1" id="KW-1133">Transmembrane helix</keyword>
<dbReference type="EMBL" id="FSRC01000001">
    <property type="protein sequence ID" value="SIN74286.1"/>
    <property type="molecule type" value="Genomic_DNA"/>
</dbReference>
<protein>
    <submittedName>
        <fullName evidence="2">Uncharacterized protein</fullName>
    </submittedName>
</protein>
<keyword evidence="3" id="KW-1185">Reference proteome</keyword>
<proteinExistence type="predicted"/>
<organism evidence="2 3">
    <name type="scientific">Algoriphagus halophilus</name>
    <dbReference type="NCBI Taxonomy" id="226505"/>
    <lineage>
        <taxon>Bacteria</taxon>
        <taxon>Pseudomonadati</taxon>
        <taxon>Bacteroidota</taxon>
        <taxon>Cytophagia</taxon>
        <taxon>Cytophagales</taxon>
        <taxon>Cyclobacteriaceae</taxon>
        <taxon>Algoriphagus</taxon>
    </lineage>
</organism>
<sequence>MLTAEVYSITTITTHLRISKGKDFTTKAAISTATMPGIAMAIPAFLLKAPSRINRIDAAGIW</sequence>
<keyword evidence="1" id="KW-0472">Membrane</keyword>